<dbReference type="RefSeq" id="XP_024750498.1">
    <property type="nucleotide sequence ID" value="XM_024894169.1"/>
</dbReference>
<evidence type="ECO:0008006" key="5">
    <source>
        <dbReference type="Google" id="ProtNLM"/>
    </source>
</evidence>
<dbReference type="Proteomes" id="UP000241546">
    <property type="component" value="Unassembled WGS sequence"/>
</dbReference>
<feature type="compositionally biased region" description="Polar residues" evidence="2">
    <location>
        <begin position="351"/>
        <end position="361"/>
    </location>
</feature>
<feature type="region of interest" description="Disordered" evidence="2">
    <location>
        <begin position="80"/>
        <end position="158"/>
    </location>
</feature>
<feature type="compositionally biased region" description="Polar residues" evidence="2">
    <location>
        <begin position="149"/>
        <end position="158"/>
    </location>
</feature>
<gene>
    <name evidence="3" type="ORF">BBK36DRAFT_1159114</name>
</gene>
<dbReference type="AlphaFoldDB" id="A0A2T4BD27"/>
<sequence length="361" mass="38731">MEDASCSGSTPFKRLVDHQSRDLSLHQDRHVSRGAFGQSSFRSSPLHPAQGQQDAFGAFMGSASALPGFESDATARLTPSLPFAQVGPPHGAPAHPSFSSSPMQMQTPAPASSASNWAADFNRFAAQQQQQQQQQRAPAPALTPAARQMSHSPAAQTSFQPAFAQQPNFASAFGQSVFSPPAGAVAAPDFDQEMSRWMSAHGAGNMQDVDAAMDQIARELEESEAVAAAIEASRQTHDETLEIGTLSIETGEMQHELATIVGTKEDFQQQLEPEQLHEPEPELEKEEPADTLNNNKSAVAEAAEKLLDAVKHESGEKWQNSIFLSLMRDFRDGRKDIVGDEIRSTSGGTGETTPAVQPVAT</sequence>
<reference evidence="4" key="1">
    <citation type="submission" date="2016-07" db="EMBL/GenBank/DDBJ databases">
        <title>Multiple horizontal gene transfer events from other fungi enriched the ability of initially mycotrophic Trichoderma (Ascomycota) to feed on dead plant biomass.</title>
        <authorList>
            <consortium name="DOE Joint Genome Institute"/>
            <person name="Atanasova L."/>
            <person name="Chenthamara K."/>
            <person name="Zhang J."/>
            <person name="Grujic M."/>
            <person name="Henrissat B."/>
            <person name="Kuo A."/>
            <person name="Aerts A."/>
            <person name="Salamov A."/>
            <person name="Lipzen A."/>
            <person name="Labutti K."/>
            <person name="Barry K."/>
            <person name="Miao Y."/>
            <person name="Rahimi M.J."/>
            <person name="Shen Q."/>
            <person name="Grigoriev I.V."/>
            <person name="Kubicek C.P."/>
            <person name="Druzhinina I.S."/>
        </authorList>
    </citation>
    <scope>NUCLEOTIDE SEQUENCE [LARGE SCALE GENOMIC DNA]</scope>
    <source>
        <strain evidence="4">TUCIM 6016</strain>
    </source>
</reference>
<evidence type="ECO:0000256" key="1">
    <source>
        <dbReference type="SAM" id="Coils"/>
    </source>
</evidence>
<name>A0A2T4BD27_9HYPO</name>
<proteinExistence type="predicted"/>
<feature type="region of interest" description="Disordered" evidence="2">
    <location>
        <begin position="339"/>
        <end position="361"/>
    </location>
</feature>
<keyword evidence="1" id="KW-0175">Coiled coil</keyword>
<feature type="coiled-coil region" evidence="1">
    <location>
        <begin position="206"/>
        <end position="233"/>
    </location>
</feature>
<organism evidence="3 4">
    <name type="scientific">Trichoderma citrinoviride</name>
    <dbReference type="NCBI Taxonomy" id="58853"/>
    <lineage>
        <taxon>Eukaryota</taxon>
        <taxon>Fungi</taxon>
        <taxon>Dikarya</taxon>
        <taxon>Ascomycota</taxon>
        <taxon>Pezizomycotina</taxon>
        <taxon>Sordariomycetes</taxon>
        <taxon>Hypocreomycetidae</taxon>
        <taxon>Hypocreales</taxon>
        <taxon>Hypocreaceae</taxon>
        <taxon>Trichoderma</taxon>
    </lineage>
</organism>
<feature type="compositionally biased region" description="Basic and acidic residues" evidence="2">
    <location>
        <begin position="274"/>
        <end position="288"/>
    </location>
</feature>
<dbReference type="GeneID" id="36602287"/>
<feature type="region of interest" description="Disordered" evidence="2">
    <location>
        <begin position="267"/>
        <end position="291"/>
    </location>
</feature>
<feature type="compositionally biased region" description="Polar residues" evidence="2">
    <location>
        <begin position="97"/>
        <end position="107"/>
    </location>
</feature>
<evidence type="ECO:0000313" key="3">
    <source>
        <dbReference type="EMBL" id="PTB67178.1"/>
    </source>
</evidence>
<keyword evidence="4" id="KW-1185">Reference proteome</keyword>
<dbReference type="EMBL" id="KZ680212">
    <property type="protein sequence ID" value="PTB67178.1"/>
    <property type="molecule type" value="Genomic_DNA"/>
</dbReference>
<protein>
    <recommendedName>
        <fullName evidence="5">Peroxin 20</fullName>
    </recommendedName>
</protein>
<dbReference type="OrthoDB" id="5407351at2759"/>
<evidence type="ECO:0000313" key="4">
    <source>
        <dbReference type="Proteomes" id="UP000241546"/>
    </source>
</evidence>
<accession>A0A2T4BD27</accession>
<evidence type="ECO:0000256" key="2">
    <source>
        <dbReference type="SAM" id="MobiDB-lite"/>
    </source>
</evidence>
<feature type="compositionally biased region" description="Low complexity" evidence="2">
    <location>
        <begin position="125"/>
        <end position="148"/>
    </location>
</feature>